<proteinExistence type="predicted"/>
<dbReference type="InParanoid" id="A0A1Y2BLE8"/>
<name>A0A1Y2BLE8_9TREE</name>
<protein>
    <submittedName>
        <fullName evidence="1">Uncharacterized protein</fullName>
    </submittedName>
</protein>
<accession>A0A1Y2BLE8</accession>
<sequence length="77" mass="8560">MPRLLTLCTEPLCLPSSGSQGTCLQMGARRGHFGNILKCIIPNEEVDSRMELKLVATGFCFKRLDGKSFAEKSRTNR</sequence>
<evidence type="ECO:0000313" key="2">
    <source>
        <dbReference type="Proteomes" id="UP000193986"/>
    </source>
</evidence>
<evidence type="ECO:0000313" key="1">
    <source>
        <dbReference type="EMBL" id="ORY35598.1"/>
    </source>
</evidence>
<dbReference type="EMBL" id="MCFC01000001">
    <property type="protein sequence ID" value="ORY35598.1"/>
    <property type="molecule type" value="Genomic_DNA"/>
</dbReference>
<reference evidence="1 2" key="1">
    <citation type="submission" date="2016-07" db="EMBL/GenBank/DDBJ databases">
        <title>Pervasive Adenine N6-methylation of Active Genes in Fungi.</title>
        <authorList>
            <consortium name="DOE Joint Genome Institute"/>
            <person name="Mondo S.J."/>
            <person name="Dannebaum R.O."/>
            <person name="Kuo R.C."/>
            <person name="Labutti K."/>
            <person name="Haridas S."/>
            <person name="Kuo A."/>
            <person name="Salamov A."/>
            <person name="Ahrendt S.R."/>
            <person name="Lipzen A."/>
            <person name="Sullivan W."/>
            <person name="Andreopoulos W.B."/>
            <person name="Clum A."/>
            <person name="Lindquist E."/>
            <person name="Daum C."/>
            <person name="Ramamoorthy G.K."/>
            <person name="Gryganskyi A."/>
            <person name="Culley D."/>
            <person name="Magnuson J.K."/>
            <person name="James T.Y."/>
            <person name="O'Malley M.A."/>
            <person name="Stajich J.E."/>
            <person name="Spatafora J.W."/>
            <person name="Visel A."/>
            <person name="Grigoriev I.V."/>
        </authorList>
    </citation>
    <scope>NUCLEOTIDE SEQUENCE [LARGE SCALE GENOMIC DNA]</scope>
    <source>
        <strain evidence="1 2">68-887.2</strain>
    </source>
</reference>
<dbReference type="AlphaFoldDB" id="A0A1Y2BLE8"/>
<dbReference type="Proteomes" id="UP000193986">
    <property type="component" value="Unassembled WGS sequence"/>
</dbReference>
<keyword evidence="2" id="KW-1185">Reference proteome</keyword>
<organism evidence="1 2">
    <name type="scientific">Naematelia encephala</name>
    <dbReference type="NCBI Taxonomy" id="71784"/>
    <lineage>
        <taxon>Eukaryota</taxon>
        <taxon>Fungi</taxon>
        <taxon>Dikarya</taxon>
        <taxon>Basidiomycota</taxon>
        <taxon>Agaricomycotina</taxon>
        <taxon>Tremellomycetes</taxon>
        <taxon>Tremellales</taxon>
        <taxon>Naemateliaceae</taxon>
        <taxon>Naematelia</taxon>
    </lineage>
</organism>
<comment type="caution">
    <text evidence="1">The sequence shown here is derived from an EMBL/GenBank/DDBJ whole genome shotgun (WGS) entry which is preliminary data.</text>
</comment>
<gene>
    <name evidence="1" type="ORF">BCR39DRAFT_510963</name>
</gene>